<evidence type="ECO:0000313" key="1">
    <source>
        <dbReference type="EMBL" id="QCN85547.1"/>
    </source>
</evidence>
<organism evidence="1 2">
    <name type="scientific">Streptomyces griseoviridis</name>
    <dbReference type="NCBI Taxonomy" id="45398"/>
    <lineage>
        <taxon>Bacteria</taxon>
        <taxon>Bacillati</taxon>
        <taxon>Actinomycetota</taxon>
        <taxon>Actinomycetes</taxon>
        <taxon>Kitasatosporales</taxon>
        <taxon>Streptomycetaceae</taxon>
        <taxon>Streptomyces</taxon>
    </lineage>
</organism>
<keyword evidence="2" id="KW-1185">Reference proteome</keyword>
<proteinExistence type="predicted"/>
<dbReference type="EMBL" id="CP029078">
    <property type="protein sequence ID" value="QCN85547.1"/>
    <property type="molecule type" value="Genomic_DNA"/>
</dbReference>
<gene>
    <name evidence="1" type="ORF">DDJ31_11475</name>
</gene>
<dbReference type="Proteomes" id="UP000501753">
    <property type="component" value="Chromosome"/>
</dbReference>
<evidence type="ECO:0000313" key="2">
    <source>
        <dbReference type="Proteomes" id="UP000501753"/>
    </source>
</evidence>
<accession>A0ABX5TU51</accession>
<reference evidence="1 2" key="1">
    <citation type="submission" date="2018-04" db="EMBL/GenBank/DDBJ databases">
        <title>Complete genome sequences of Streptomyces griseoviridis K61 and characterization of antagonistic properties of biological control agents.</title>
        <authorList>
            <person name="Mariita R.M."/>
            <person name="Sello J.K."/>
        </authorList>
    </citation>
    <scope>NUCLEOTIDE SEQUENCE [LARGE SCALE GENOMIC DNA]</scope>
    <source>
        <strain evidence="1 2">K61</strain>
    </source>
</reference>
<sequence>MVVIRKEAGAATSFDTPITIGLPPFTWTRENETPPSAAPAGAAATDVNTAAAPPATTTLQICFPTGSPIS</sequence>
<name>A0ABX5TU51_STRGD</name>
<protein>
    <submittedName>
        <fullName evidence="1">Uncharacterized protein</fullName>
    </submittedName>
</protein>